<dbReference type="GO" id="GO:0097367">
    <property type="term" value="F:carbohydrate derivative binding"/>
    <property type="evidence" value="ECO:0007669"/>
    <property type="project" value="InterPro"/>
</dbReference>
<accession>A0A1G9H6Z1</accession>
<dbReference type="RefSeq" id="WP_092501300.1">
    <property type="nucleotide sequence ID" value="NZ_FNFV01000011.1"/>
</dbReference>
<dbReference type="InterPro" id="IPR046348">
    <property type="entry name" value="SIS_dom_sf"/>
</dbReference>
<dbReference type="AlphaFoldDB" id="A0A1G9H6Z1"/>
<reference evidence="4" key="1">
    <citation type="submission" date="2016-10" db="EMBL/GenBank/DDBJ databases">
        <authorList>
            <person name="Varghese N."/>
            <person name="Submissions S."/>
        </authorList>
    </citation>
    <scope>NUCLEOTIDE SEQUENCE [LARGE SCALE GENOMIC DNA]</scope>
    <source>
        <strain evidence="4">CGMCC 1.10789</strain>
    </source>
</reference>
<dbReference type="InterPro" id="IPR001347">
    <property type="entry name" value="SIS_dom"/>
</dbReference>
<evidence type="ECO:0000256" key="1">
    <source>
        <dbReference type="ARBA" id="ARBA00023277"/>
    </source>
</evidence>
<evidence type="ECO:0000259" key="2">
    <source>
        <dbReference type="PROSITE" id="PS51464"/>
    </source>
</evidence>
<keyword evidence="4" id="KW-1185">Reference proteome</keyword>
<dbReference type="GO" id="GO:0009254">
    <property type="term" value="P:peptidoglycan turnover"/>
    <property type="evidence" value="ECO:0007669"/>
    <property type="project" value="TreeGrafter"/>
</dbReference>
<dbReference type="InterPro" id="IPR040190">
    <property type="entry name" value="MURQ/GCKR"/>
</dbReference>
<feature type="domain" description="SIS" evidence="2">
    <location>
        <begin position="53"/>
        <end position="216"/>
    </location>
</feature>
<proteinExistence type="predicted"/>
<keyword evidence="1" id="KW-0119">Carbohydrate metabolism</keyword>
<dbReference type="GO" id="GO:0016803">
    <property type="term" value="F:ether hydrolase activity"/>
    <property type="evidence" value="ECO:0007669"/>
    <property type="project" value="TreeGrafter"/>
</dbReference>
<evidence type="ECO:0000313" key="4">
    <source>
        <dbReference type="Proteomes" id="UP000199328"/>
    </source>
</evidence>
<evidence type="ECO:0000313" key="3">
    <source>
        <dbReference type="EMBL" id="SDL08768.1"/>
    </source>
</evidence>
<sequence length="301" mass="30169">MQRPQTESINPDGLALEDRTDAEALAALLDGQLAAVSAVRPAIPDLARAARAMEEAIRGGGRLVYAGAGSSALMAVADGLELPGTFGIAPEQVVLCMAGGFPVDGLLPADVEDDADLARRDAAAAGVGEGDVVIAVTASGATPYTVAFAEAARAAGARTVCMASNPDAPIFAQASIAICLATPPELVAGSTRLGAGTAQKVALNLISTLMGLRLGHVHAGMMVNLRAENAKLRARATAIVSCIAGVTEAQAAQHLEASGGEVKLAILRAAGAGDDAVDLLERHGGRLGPALKELHAGPVGE</sequence>
<dbReference type="GO" id="GO:0016835">
    <property type="term" value="F:carbon-oxygen lyase activity"/>
    <property type="evidence" value="ECO:0007669"/>
    <property type="project" value="TreeGrafter"/>
</dbReference>
<dbReference type="STRING" id="990712.SAMN05216257_1117"/>
<dbReference type="EMBL" id="FNFV01000011">
    <property type="protein sequence ID" value="SDL08768.1"/>
    <property type="molecule type" value="Genomic_DNA"/>
</dbReference>
<gene>
    <name evidence="3" type="ORF">SAMN05216257_1117</name>
</gene>
<dbReference type="Gene3D" id="3.40.50.10490">
    <property type="entry name" value="Glucose-6-phosphate isomerase like protein, domain 1"/>
    <property type="match status" value="1"/>
</dbReference>
<dbReference type="PROSITE" id="PS51464">
    <property type="entry name" value="SIS"/>
    <property type="match status" value="1"/>
</dbReference>
<dbReference type="Proteomes" id="UP000199328">
    <property type="component" value="Unassembled WGS sequence"/>
</dbReference>
<dbReference type="Gene3D" id="1.10.8.1080">
    <property type="match status" value="1"/>
</dbReference>
<dbReference type="PANTHER" id="PTHR10088">
    <property type="entry name" value="GLUCOKINASE REGULATORY PROTEIN"/>
    <property type="match status" value="1"/>
</dbReference>
<dbReference type="OrthoDB" id="9813395at2"/>
<organism evidence="3 4">
    <name type="scientific">Meinhardsimonia xiamenensis</name>
    <dbReference type="NCBI Taxonomy" id="990712"/>
    <lineage>
        <taxon>Bacteria</taxon>
        <taxon>Pseudomonadati</taxon>
        <taxon>Pseudomonadota</taxon>
        <taxon>Alphaproteobacteria</taxon>
        <taxon>Rhodobacterales</taxon>
        <taxon>Paracoccaceae</taxon>
        <taxon>Meinhardsimonia</taxon>
    </lineage>
</organism>
<protein>
    <submittedName>
        <fullName evidence="3">N-acetylmuramic acid 6-phosphate etherase</fullName>
    </submittedName>
</protein>
<dbReference type="PANTHER" id="PTHR10088:SF4">
    <property type="entry name" value="GLUCOKINASE REGULATORY PROTEIN"/>
    <property type="match status" value="1"/>
</dbReference>
<dbReference type="Pfam" id="PF13580">
    <property type="entry name" value="SIS_2"/>
    <property type="match status" value="1"/>
</dbReference>
<dbReference type="NCBIfam" id="NF003915">
    <property type="entry name" value="PRK05441.1"/>
    <property type="match status" value="1"/>
</dbReference>
<dbReference type="GO" id="GO:0046348">
    <property type="term" value="P:amino sugar catabolic process"/>
    <property type="evidence" value="ECO:0007669"/>
    <property type="project" value="TreeGrafter"/>
</dbReference>
<name>A0A1G9H6Z1_9RHOB</name>
<dbReference type="SUPFAM" id="SSF53697">
    <property type="entry name" value="SIS domain"/>
    <property type="match status" value="1"/>
</dbReference>